<accession>A0AAD2DTN6</accession>
<dbReference type="AlphaFoldDB" id="A0AAD2DTN6"/>
<dbReference type="PANTHER" id="PTHR34130:SF5">
    <property type="entry name" value="OS08G0243800 PROTEIN"/>
    <property type="match status" value="1"/>
</dbReference>
<gene>
    <name evidence="1" type="ORF">FPE_LOCUS13174</name>
</gene>
<sequence>MVDNANIQDQESIAEELDEAISLCDFPMNTDENDQIVKNLSENHDMQPSPSNFFEFFSDLSSEMSHAEEIIFCGKLFPYKYQPVNVLEDIQKHPVGDDEKSKGIDRRRCQSLNELKIMRSNDTNSGLLRTSKSLGFRPSRAIKPRWNAFMFGGVKFPLEMDIQDIKNRQIRRSTGGIFPWIDVGEKAPVRQNDRRNTWGFDLLSVLSCRNHANVAVKASIGIMPTKL</sequence>
<evidence type="ECO:0000313" key="2">
    <source>
        <dbReference type="Proteomes" id="UP000834106"/>
    </source>
</evidence>
<evidence type="ECO:0000313" key="1">
    <source>
        <dbReference type="EMBL" id="CAI9765744.1"/>
    </source>
</evidence>
<protein>
    <submittedName>
        <fullName evidence="1">Uncharacterized protein</fullName>
    </submittedName>
</protein>
<dbReference type="Proteomes" id="UP000834106">
    <property type="component" value="Chromosome 8"/>
</dbReference>
<name>A0AAD2DTN6_9LAMI</name>
<keyword evidence="2" id="KW-1185">Reference proteome</keyword>
<reference evidence="1" key="1">
    <citation type="submission" date="2023-05" db="EMBL/GenBank/DDBJ databases">
        <authorList>
            <person name="Huff M."/>
        </authorList>
    </citation>
    <scope>NUCLEOTIDE SEQUENCE</scope>
</reference>
<organism evidence="1 2">
    <name type="scientific">Fraxinus pennsylvanica</name>
    <dbReference type="NCBI Taxonomy" id="56036"/>
    <lineage>
        <taxon>Eukaryota</taxon>
        <taxon>Viridiplantae</taxon>
        <taxon>Streptophyta</taxon>
        <taxon>Embryophyta</taxon>
        <taxon>Tracheophyta</taxon>
        <taxon>Spermatophyta</taxon>
        <taxon>Magnoliopsida</taxon>
        <taxon>eudicotyledons</taxon>
        <taxon>Gunneridae</taxon>
        <taxon>Pentapetalae</taxon>
        <taxon>asterids</taxon>
        <taxon>lamiids</taxon>
        <taxon>Lamiales</taxon>
        <taxon>Oleaceae</taxon>
        <taxon>Oleeae</taxon>
        <taxon>Fraxinus</taxon>
    </lineage>
</organism>
<proteinExistence type="predicted"/>
<dbReference type="EMBL" id="OU503043">
    <property type="protein sequence ID" value="CAI9765744.1"/>
    <property type="molecule type" value="Genomic_DNA"/>
</dbReference>
<dbReference type="PANTHER" id="PTHR34130">
    <property type="entry name" value="OS08G0243800 PROTEIN"/>
    <property type="match status" value="1"/>
</dbReference>